<keyword evidence="1" id="KW-1133">Transmembrane helix</keyword>
<evidence type="ECO:0000313" key="3">
    <source>
        <dbReference type="Proteomes" id="UP000320231"/>
    </source>
</evidence>
<keyword evidence="1" id="KW-0472">Membrane</keyword>
<dbReference type="AlphaFoldDB" id="A0A455UCF8"/>
<dbReference type="EMBL" id="AP019514">
    <property type="protein sequence ID" value="BBI61978.1"/>
    <property type="molecule type" value="Genomic_DNA"/>
</dbReference>
<dbReference type="KEGG" id="hsr:HSBAA_32840"/>
<proteinExistence type="predicted"/>
<evidence type="ECO:0000256" key="1">
    <source>
        <dbReference type="SAM" id="Phobius"/>
    </source>
</evidence>
<keyword evidence="1" id="KW-0812">Transmembrane</keyword>
<evidence type="ECO:0000313" key="2">
    <source>
        <dbReference type="EMBL" id="BBI61978.1"/>
    </source>
</evidence>
<accession>A0A455UCF8</accession>
<sequence length="78" mass="8366">MVLALPMLIVPEQVLTIFFTNSELVALGKLPPQLTGVMIVLDAAALVLAQALMGAGAQRTVMMLTLSMQWLLFPWLGG</sequence>
<organism evidence="2 3">
    <name type="scientific">Vreelandella sulfidaeris</name>
    <dbReference type="NCBI Taxonomy" id="115553"/>
    <lineage>
        <taxon>Bacteria</taxon>
        <taxon>Pseudomonadati</taxon>
        <taxon>Pseudomonadota</taxon>
        <taxon>Gammaproteobacteria</taxon>
        <taxon>Oceanospirillales</taxon>
        <taxon>Halomonadaceae</taxon>
        <taxon>Vreelandella</taxon>
    </lineage>
</organism>
<feature type="transmembrane region" description="Helical" evidence="1">
    <location>
        <begin position="32"/>
        <end position="53"/>
    </location>
</feature>
<name>A0A455UCF8_9GAMM</name>
<dbReference type="Proteomes" id="UP000320231">
    <property type="component" value="Chromosome"/>
</dbReference>
<gene>
    <name evidence="2" type="ORF">HSBAA_32840</name>
</gene>
<reference evidence="2 3" key="1">
    <citation type="journal article" date="2019" name="Microbiol. Resour. Announc.">
        <title>Complete Genome Sequence of Halomonas sulfidaeris Strain Esulfide1 Isolated from a Metal Sulfide Rock at a Depth of 2,200 Meters, Obtained Using Nanopore Sequencing.</title>
        <authorList>
            <person name="Saito M."/>
            <person name="Nishigata A."/>
            <person name="Galipon J."/>
            <person name="Arakawa K."/>
        </authorList>
    </citation>
    <scope>NUCLEOTIDE SEQUENCE [LARGE SCALE GENOMIC DNA]</scope>
    <source>
        <strain evidence="2 3">ATCC BAA-803</strain>
    </source>
</reference>
<protein>
    <submittedName>
        <fullName evidence="2">Uncharacterized protein</fullName>
    </submittedName>
</protein>